<gene>
    <name evidence="3" type="ORF">B7Z01_14140</name>
</gene>
<dbReference type="CDD" id="cd07389">
    <property type="entry name" value="MPP_PhoD"/>
    <property type="match status" value="1"/>
</dbReference>
<dbReference type="EMBL" id="NCEB01000041">
    <property type="protein sequence ID" value="OYX30624.1"/>
    <property type="molecule type" value="Genomic_DNA"/>
</dbReference>
<dbReference type="Proteomes" id="UP000215595">
    <property type="component" value="Unassembled WGS sequence"/>
</dbReference>
<dbReference type="InterPro" id="IPR029052">
    <property type="entry name" value="Metallo-depent_PP-like"/>
</dbReference>
<dbReference type="Gene3D" id="2.60.40.380">
    <property type="entry name" value="Purple acid phosphatase-like, N-terminal"/>
    <property type="match status" value="1"/>
</dbReference>
<evidence type="ECO:0000259" key="2">
    <source>
        <dbReference type="Pfam" id="PF16655"/>
    </source>
</evidence>
<dbReference type="PANTHER" id="PTHR43606:SF2">
    <property type="entry name" value="ALKALINE PHOSPHATASE FAMILY PROTEIN (AFU_ORTHOLOGUE AFUA_5G03860)"/>
    <property type="match status" value="1"/>
</dbReference>
<reference evidence="3 4" key="1">
    <citation type="submission" date="2017-03" db="EMBL/GenBank/DDBJ databases">
        <title>Lifting the veil on microbial sulfur biogeochemistry in mining wastewaters.</title>
        <authorList>
            <person name="Kantor R.S."/>
            <person name="Colenbrander Nelson T."/>
            <person name="Marshall S."/>
            <person name="Bennett D."/>
            <person name="Apte S."/>
            <person name="Camacho D."/>
            <person name="Thomas B.C."/>
            <person name="Warren L.A."/>
            <person name="Banfield J.F."/>
        </authorList>
    </citation>
    <scope>NUCLEOTIDE SEQUENCE [LARGE SCALE GENOMIC DNA]</scope>
    <source>
        <strain evidence="3">32-69-9</strain>
    </source>
</reference>
<dbReference type="Gene3D" id="3.60.21.70">
    <property type="entry name" value="PhoD-like phosphatase"/>
    <property type="match status" value="1"/>
</dbReference>
<evidence type="ECO:0000313" key="4">
    <source>
        <dbReference type="Proteomes" id="UP000215595"/>
    </source>
</evidence>
<sequence>MTFSTEGRWSRRSTLAMLVSGATSSFSMAQAGRVGPYPFRLGVASGEPLSDGFVIWTRLSVDPADPRGGLPRAPYTVKWEIATDERFTAVTRSGEAIAHPELGHSVHVEIEGLPSGRPWWYRFILDGHSSATGRARTTVPAGMPVRQLRLASVGCQHFEQGYYTAYRHLAQEDDLDFVFHSGDYIYEMTPNEQVRNARGGFTPVVRLHSGDALFSLDDYRLRYAQYRSDPDLQAAHAAAPWFGSFDDHEVANNWAADLDQVGTPSDVFLLRRASAFQAFYEHLPLRRTSLPRNGSIAMFRRAMFGDLLQAHFLDTRQFRSDQPCGDKVKPLCADIENPDATILGTAEEAWLAEGLQPGRARWNLLAQQVMMMDLDRHTDDIAPVPLLNMDAWTAYRAPRQRLLDHIHAAGLGNVVVLTGDEHQAYAGEIRLNGGTSDSPIIAHEFVGTSISTAGDGSDLRPGAAEILSRNPHCRMINDQRGYLLCTITPESWTSEFKVLDYVSRPGSPIHTRVRFVVEADQPGLTTSEA</sequence>
<dbReference type="SUPFAM" id="SSF56300">
    <property type="entry name" value="Metallo-dependent phosphatases"/>
    <property type="match status" value="1"/>
</dbReference>
<feature type="domain" description="Phospholipase D N-terminal" evidence="2">
    <location>
        <begin position="41"/>
        <end position="137"/>
    </location>
</feature>
<dbReference type="AlphaFoldDB" id="A0A258FF59"/>
<organism evidence="3 4">
    <name type="scientific">Brevundimonas subvibrioides</name>
    <dbReference type="NCBI Taxonomy" id="74313"/>
    <lineage>
        <taxon>Bacteria</taxon>
        <taxon>Pseudomonadati</taxon>
        <taxon>Pseudomonadota</taxon>
        <taxon>Alphaproteobacteria</taxon>
        <taxon>Caulobacterales</taxon>
        <taxon>Caulobacteraceae</taxon>
        <taxon>Brevundimonas</taxon>
    </lineage>
</organism>
<dbReference type="InterPro" id="IPR052900">
    <property type="entry name" value="Phospholipid_Metab_Enz"/>
</dbReference>
<proteinExistence type="predicted"/>
<feature type="domain" description="PhoD-like phosphatase metallophosphatase" evidence="1">
    <location>
        <begin position="150"/>
        <end position="496"/>
    </location>
</feature>
<name>A0A258FF59_9CAUL</name>
<dbReference type="Pfam" id="PF16655">
    <property type="entry name" value="PhoD_N"/>
    <property type="match status" value="1"/>
</dbReference>
<dbReference type="PANTHER" id="PTHR43606">
    <property type="entry name" value="PHOSPHATASE, PUTATIVE (AFU_ORTHOLOGUE AFUA_6G08710)-RELATED"/>
    <property type="match status" value="1"/>
</dbReference>
<dbReference type="InterPro" id="IPR038607">
    <property type="entry name" value="PhoD-like_sf"/>
</dbReference>
<dbReference type="InterPro" id="IPR018946">
    <property type="entry name" value="PhoD-like_MPP"/>
</dbReference>
<evidence type="ECO:0000259" key="1">
    <source>
        <dbReference type="Pfam" id="PF09423"/>
    </source>
</evidence>
<accession>A0A258FF59</accession>
<comment type="caution">
    <text evidence="3">The sequence shown here is derived from an EMBL/GenBank/DDBJ whole genome shotgun (WGS) entry which is preliminary data.</text>
</comment>
<dbReference type="Pfam" id="PF09423">
    <property type="entry name" value="PhoD"/>
    <property type="match status" value="1"/>
</dbReference>
<dbReference type="InterPro" id="IPR032093">
    <property type="entry name" value="PhoD_N"/>
</dbReference>
<protein>
    <submittedName>
        <fullName evidence="3">Alkaline phosphatase</fullName>
    </submittedName>
</protein>
<evidence type="ECO:0000313" key="3">
    <source>
        <dbReference type="EMBL" id="OYX30624.1"/>
    </source>
</evidence>